<dbReference type="PANTHER" id="PTHR37305">
    <property type="entry name" value="INTEGRAL MEMBRANE PROTEIN-RELATED"/>
    <property type="match status" value="1"/>
</dbReference>
<evidence type="ECO:0000256" key="1">
    <source>
        <dbReference type="SAM" id="Phobius"/>
    </source>
</evidence>
<sequence length="247" mass="25468">MTDILRSEWTKIRSVRSTVWTLAAAAILLIGIGALINAAQKGSVDEPVTAATAIQLSLVGNMFASLAMATLGALVISSEYRTGGIRTSLMAVPKRLRLLTGKIVVFTATALVVSAVASAVSILLGLLIAQPPSVDPGAVAGAALGSALYLTACGLFGLGLGVLIRHTPGAIVSAIALMLVLPQLMYQLPGQWGRTVADYFTTNAGMMIVLPVRGDSALGPWSGFGVYLVWIAVTVAAGAVLLQRRDA</sequence>
<comment type="caution">
    <text evidence="2">The sequence shown here is derived from an EMBL/GenBank/DDBJ whole genome shotgun (WGS) entry which is preliminary data.</text>
</comment>
<keyword evidence="1" id="KW-0472">Membrane</keyword>
<keyword evidence="1" id="KW-0812">Transmembrane</keyword>
<feature type="transmembrane region" description="Helical" evidence="1">
    <location>
        <begin position="140"/>
        <end position="163"/>
    </location>
</feature>
<keyword evidence="3" id="KW-1185">Reference proteome</keyword>
<dbReference type="PANTHER" id="PTHR37305:SF1">
    <property type="entry name" value="MEMBRANE PROTEIN"/>
    <property type="match status" value="1"/>
</dbReference>
<feature type="transmembrane region" description="Helical" evidence="1">
    <location>
        <begin position="103"/>
        <end position="128"/>
    </location>
</feature>
<gene>
    <name evidence="2" type="ORF">B0I32_115138</name>
</gene>
<keyword evidence="1" id="KW-1133">Transmembrane helix</keyword>
<evidence type="ECO:0000313" key="2">
    <source>
        <dbReference type="EMBL" id="PRX61284.1"/>
    </source>
</evidence>
<feature type="transmembrane region" description="Helical" evidence="1">
    <location>
        <begin position="20"/>
        <end position="40"/>
    </location>
</feature>
<evidence type="ECO:0008006" key="4">
    <source>
        <dbReference type="Google" id="ProtNLM"/>
    </source>
</evidence>
<evidence type="ECO:0000313" key="3">
    <source>
        <dbReference type="Proteomes" id="UP000238312"/>
    </source>
</evidence>
<dbReference type="RefSeq" id="WP_106246127.1">
    <property type="nucleotide sequence ID" value="NZ_JBFAIB010000007.1"/>
</dbReference>
<dbReference type="Proteomes" id="UP000238312">
    <property type="component" value="Unassembled WGS sequence"/>
</dbReference>
<dbReference type="EMBL" id="PVNG01000015">
    <property type="protein sequence ID" value="PRX61284.1"/>
    <property type="molecule type" value="Genomic_DNA"/>
</dbReference>
<organism evidence="2 3">
    <name type="scientific">Nonomuraea fuscirosea</name>
    <dbReference type="NCBI Taxonomy" id="1291556"/>
    <lineage>
        <taxon>Bacteria</taxon>
        <taxon>Bacillati</taxon>
        <taxon>Actinomycetota</taxon>
        <taxon>Actinomycetes</taxon>
        <taxon>Streptosporangiales</taxon>
        <taxon>Streptosporangiaceae</taxon>
        <taxon>Nonomuraea</taxon>
    </lineage>
</organism>
<reference evidence="2 3" key="1">
    <citation type="submission" date="2018-03" db="EMBL/GenBank/DDBJ databases">
        <title>Genomic Encyclopedia of Type Strains, Phase III (KMG-III): the genomes of soil and plant-associated and newly described type strains.</title>
        <authorList>
            <person name="Whitman W."/>
        </authorList>
    </citation>
    <scope>NUCLEOTIDE SEQUENCE [LARGE SCALE GENOMIC DNA]</scope>
    <source>
        <strain evidence="2 3">CGMCC 4.7104</strain>
    </source>
</reference>
<dbReference type="Pfam" id="PF12730">
    <property type="entry name" value="ABC2_membrane_4"/>
    <property type="match status" value="1"/>
</dbReference>
<feature type="transmembrane region" description="Helical" evidence="1">
    <location>
        <begin position="170"/>
        <end position="188"/>
    </location>
</feature>
<dbReference type="AlphaFoldDB" id="A0A2T0MS35"/>
<proteinExistence type="predicted"/>
<accession>A0A2T0MS35</accession>
<feature type="transmembrane region" description="Helical" evidence="1">
    <location>
        <begin position="224"/>
        <end position="242"/>
    </location>
</feature>
<dbReference type="OrthoDB" id="3297477at2"/>
<feature type="transmembrane region" description="Helical" evidence="1">
    <location>
        <begin position="52"/>
        <end position="76"/>
    </location>
</feature>
<name>A0A2T0MS35_9ACTN</name>
<protein>
    <recommendedName>
        <fullName evidence="4">ABC-2 family transporter</fullName>
    </recommendedName>
</protein>